<dbReference type="InterPro" id="IPR003593">
    <property type="entry name" value="AAA+_ATPase"/>
</dbReference>
<reference evidence="7 8" key="1">
    <citation type="submission" date="2017-07" db="EMBL/GenBank/DDBJ databases">
        <title>Genome Sequence of Antarctobacter heliothermus Strain SMS3 Isolated from a culture of the Diatom Skeletonema marinoi.</title>
        <authorList>
            <person name="Topel M."/>
            <person name="Pinder M.I.M."/>
            <person name="Johansson O.N."/>
            <person name="Kourtchenko O."/>
            <person name="Godhe A."/>
            <person name="Clarke A.K."/>
        </authorList>
    </citation>
    <scope>NUCLEOTIDE SEQUENCE [LARGE SCALE GENOMIC DNA]</scope>
    <source>
        <strain evidence="7 8">SMS3</strain>
        <plasmid evidence="8">Plasmid psms3-1</plasmid>
    </source>
</reference>
<gene>
    <name evidence="7" type="ORF">ANTHELSMS3_05130</name>
</gene>
<proteinExistence type="inferred from homology"/>
<dbReference type="RefSeq" id="WP_094037561.1">
    <property type="nucleotide sequence ID" value="NZ_CP022541.1"/>
</dbReference>
<accession>A0A222EBM3</accession>
<dbReference type="CDD" id="cd03224">
    <property type="entry name" value="ABC_TM1139_LivF_branched"/>
    <property type="match status" value="1"/>
</dbReference>
<dbReference type="Gene3D" id="3.40.50.300">
    <property type="entry name" value="P-loop containing nucleotide triphosphate hydrolases"/>
    <property type="match status" value="1"/>
</dbReference>
<dbReference type="PROSITE" id="PS50893">
    <property type="entry name" value="ABC_TRANSPORTER_2"/>
    <property type="match status" value="1"/>
</dbReference>
<dbReference type="GO" id="GO:0016887">
    <property type="term" value="F:ATP hydrolysis activity"/>
    <property type="evidence" value="ECO:0007669"/>
    <property type="project" value="InterPro"/>
</dbReference>
<protein>
    <submittedName>
        <fullName evidence="7">ABC transporter ATP-binding protein</fullName>
    </submittedName>
</protein>
<dbReference type="OrthoDB" id="9806149at2"/>
<dbReference type="PANTHER" id="PTHR43820:SF4">
    <property type="entry name" value="HIGH-AFFINITY BRANCHED-CHAIN AMINO ACID TRANSPORT ATP-BINDING PROTEIN LIVF"/>
    <property type="match status" value="1"/>
</dbReference>
<comment type="similarity">
    <text evidence="1">Belongs to the ABC transporter superfamily.</text>
</comment>
<dbReference type="InterPro" id="IPR052156">
    <property type="entry name" value="BCAA_Transport_ATP-bd_LivF"/>
</dbReference>
<dbReference type="InterPro" id="IPR027417">
    <property type="entry name" value="P-loop_NTPase"/>
</dbReference>
<keyword evidence="3" id="KW-0547">Nucleotide-binding</keyword>
<geneLocation type="plasmid" evidence="8">
    <name>psms3-1</name>
</geneLocation>
<dbReference type="Pfam" id="PF00005">
    <property type="entry name" value="ABC_tran"/>
    <property type="match status" value="1"/>
</dbReference>
<evidence type="ECO:0000256" key="2">
    <source>
        <dbReference type="ARBA" id="ARBA00022448"/>
    </source>
</evidence>
<dbReference type="Proteomes" id="UP000203589">
    <property type="component" value="Plasmid pSMS3-1"/>
</dbReference>
<dbReference type="AlphaFoldDB" id="A0A222EBM3"/>
<dbReference type="KEGG" id="aht:ANTHELSMS3_05130"/>
<dbReference type="EMBL" id="CP022541">
    <property type="protein sequence ID" value="ASP23510.1"/>
    <property type="molecule type" value="Genomic_DNA"/>
</dbReference>
<keyword evidence="5" id="KW-0029">Amino-acid transport</keyword>
<evidence type="ECO:0000313" key="8">
    <source>
        <dbReference type="Proteomes" id="UP000203589"/>
    </source>
</evidence>
<dbReference type="PANTHER" id="PTHR43820">
    <property type="entry name" value="HIGH-AFFINITY BRANCHED-CHAIN AMINO ACID TRANSPORT ATP-BINDING PROTEIN LIVF"/>
    <property type="match status" value="1"/>
</dbReference>
<dbReference type="GO" id="GO:0005524">
    <property type="term" value="F:ATP binding"/>
    <property type="evidence" value="ECO:0007669"/>
    <property type="project" value="UniProtKB-KW"/>
</dbReference>
<dbReference type="GO" id="GO:0015807">
    <property type="term" value="P:L-amino acid transport"/>
    <property type="evidence" value="ECO:0007669"/>
    <property type="project" value="TreeGrafter"/>
</dbReference>
<dbReference type="InterPro" id="IPR003439">
    <property type="entry name" value="ABC_transporter-like_ATP-bd"/>
</dbReference>
<evidence type="ECO:0000256" key="3">
    <source>
        <dbReference type="ARBA" id="ARBA00022741"/>
    </source>
</evidence>
<evidence type="ECO:0000256" key="4">
    <source>
        <dbReference type="ARBA" id="ARBA00022840"/>
    </source>
</evidence>
<keyword evidence="7" id="KW-0614">Plasmid</keyword>
<dbReference type="InterPro" id="IPR017871">
    <property type="entry name" value="ABC_transporter-like_CS"/>
</dbReference>
<dbReference type="GO" id="GO:0015658">
    <property type="term" value="F:branched-chain amino acid transmembrane transporter activity"/>
    <property type="evidence" value="ECO:0007669"/>
    <property type="project" value="TreeGrafter"/>
</dbReference>
<dbReference type="SUPFAM" id="SSF52540">
    <property type="entry name" value="P-loop containing nucleoside triphosphate hydrolases"/>
    <property type="match status" value="1"/>
</dbReference>
<evidence type="ECO:0000259" key="6">
    <source>
        <dbReference type="PROSITE" id="PS50893"/>
    </source>
</evidence>
<evidence type="ECO:0000256" key="5">
    <source>
        <dbReference type="ARBA" id="ARBA00022970"/>
    </source>
</evidence>
<sequence>MPLDAPTLEISGLDAGYGTVPVLHDVAITVERGSVVTLIGANGAGKSTLIKVIGGLIQSTAGSVSFNGADCTRSRPDQMVRAGLGIVPEGRRLFGEMTLRENLELGAYARTDRQQVAKDFDRVLELFPELRDRLSTHAKSFSGGQQQMVAIARALMGAPKLLLLDEPTIGLAPVVVDRVAALIQEISEFGVDILLIEQNAEVALTIADFGYVLENGRVVMADNAKALLVNPEVRLAYLGV</sequence>
<keyword evidence="8" id="KW-1185">Reference proteome</keyword>
<keyword evidence="4 7" id="KW-0067">ATP-binding</keyword>
<name>A0A222EBM3_9RHOB</name>
<evidence type="ECO:0000313" key="7">
    <source>
        <dbReference type="EMBL" id="ASP23510.1"/>
    </source>
</evidence>
<keyword evidence="2" id="KW-0813">Transport</keyword>
<dbReference type="PROSITE" id="PS00211">
    <property type="entry name" value="ABC_TRANSPORTER_1"/>
    <property type="match status" value="1"/>
</dbReference>
<organism evidence="7 8">
    <name type="scientific">Antarctobacter heliothermus</name>
    <dbReference type="NCBI Taxonomy" id="74033"/>
    <lineage>
        <taxon>Bacteria</taxon>
        <taxon>Pseudomonadati</taxon>
        <taxon>Pseudomonadota</taxon>
        <taxon>Alphaproteobacteria</taxon>
        <taxon>Rhodobacterales</taxon>
        <taxon>Roseobacteraceae</taxon>
        <taxon>Antarctobacter</taxon>
    </lineage>
</organism>
<dbReference type="SMART" id="SM00382">
    <property type="entry name" value="AAA"/>
    <property type="match status" value="1"/>
</dbReference>
<feature type="domain" description="ABC transporter" evidence="6">
    <location>
        <begin position="8"/>
        <end position="240"/>
    </location>
</feature>
<evidence type="ECO:0000256" key="1">
    <source>
        <dbReference type="ARBA" id="ARBA00005417"/>
    </source>
</evidence>